<proteinExistence type="predicted"/>
<organism evidence="3 4">
    <name type="scientific">Porphyridium purpureum</name>
    <name type="common">Red alga</name>
    <name type="synonym">Porphyridium cruentum</name>
    <dbReference type="NCBI Taxonomy" id="35688"/>
    <lineage>
        <taxon>Eukaryota</taxon>
        <taxon>Rhodophyta</taxon>
        <taxon>Bangiophyceae</taxon>
        <taxon>Porphyridiales</taxon>
        <taxon>Porphyridiaceae</taxon>
        <taxon>Porphyridium</taxon>
    </lineage>
</organism>
<dbReference type="PANTHER" id="PTHR44240">
    <property type="entry name" value="DNAJ DOMAIN (PROKARYOTIC HEAT SHOCK PROTEIN)-RELATED"/>
    <property type="match status" value="1"/>
</dbReference>
<keyword evidence="4" id="KW-1185">Reference proteome</keyword>
<dbReference type="Gene3D" id="1.25.10.10">
    <property type="entry name" value="Leucine-rich Repeat Variant"/>
    <property type="match status" value="1"/>
</dbReference>
<dbReference type="CDD" id="cd06257">
    <property type="entry name" value="DnaJ"/>
    <property type="match status" value="1"/>
</dbReference>
<dbReference type="Gene3D" id="1.10.287.110">
    <property type="entry name" value="DnaJ domain"/>
    <property type="match status" value="1"/>
</dbReference>
<evidence type="ECO:0000313" key="4">
    <source>
        <dbReference type="Proteomes" id="UP000324585"/>
    </source>
</evidence>
<feature type="domain" description="J" evidence="2">
    <location>
        <begin position="30"/>
        <end position="99"/>
    </location>
</feature>
<sequence length="499" mass="55100">MTASSSSSSSSASSSSRRGDAAIKSEPASGLYGVLNVGHQATSKEIRTAYLERCKTLHPDVSVGDKRPFSSSPVTFEQVQEAYDILSDEEMRAVYDRTGRVGIETFRVVRERAAQSANTYRNEPISFEEYETAGTSLLSAAPGVDDDLSADAAEEDEGNDACPRSVEQAIYNATQHPDGATRYYALWWISRFRVAEAESALVNVLLDPTANGLHPNDFSRANALRRRAALALGNMAAPPAKGIDEYKFRDERTTGALARALDSDDYFLRYRCAEALARIAMRNGGREGFDAYTFLALSRLLERGCAKLERQSASASGFSKQESLFELDNLQPEVAAKLKTIFEQRRNAESKSRRTTMTPNLDVELHADDEPLEWALKAVGALGYVESKARVEQLLEHPIPLTKYAAHKAMYQFTKDAGYLEPIVAALEFGQEHHYSQRVLIRDLGDVGYAAAARAIANCGMVENSFKILALRTLLHNCGYDPVQAPELRAVYTYMDELL</sequence>
<dbReference type="InterPro" id="IPR036869">
    <property type="entry name" value="J_dom_sf"/>
</dbReference>
<dbReference type="InterPro" id="IPR018253">
    <property type="entry name" value="DnaJ_domain_CS"/>
</dbReference>
<dbReference type="AlphaFoldDB" id="A0A5J4YS20"/>
<dbReference type="PRINTS" id="PR00625">
    <property type="entry name" value="JDOMAIN"/>
</dbReference>
<dbReference type="EMBL" id="VRMN01000006">
    <property type="protein sequence ID" value="KAA8493632.1"/>
    <property type="molecule type" value="Genomic_DNA"/>
</dbReference>
<evidence type="ECO:0000256" key="1">
    <source>
        <dbReference type="SAM" id="MobiDB-lite"/>
    </source>
</evidence>
<dbReference type="GO" id="GO:0016829">
    <property type="term" value="F:lyase activity"/>
    <property type="evidence" value="ECO:0007669"/>
    <property type="project" value="UniProtKB-KW"/>
</dbReference>
<dbReference type="OMA" id="ACPRSVE"/>
<evidence type="ECO:0000259" key="2">
    <source>
        <dbReference type="PROSITE" id="PS50076"/>
    </source>
</evidence>
<dbReference type="SMART" id="SM00567">
    <property type="entry name" value="EZ_HEAT"/>
    <property type="match status" value="4"/>
</dbReference>
<dbReference type="PANTHER" id="PTHR44240:SF10">
    <property type="entry name" value="J DOMAIN-CONTAINING PROTEIN"/>
    <property type="match status" value="1"/>
</dbReference>
<dbReference type="InterPro" id="IPR011989">
    <property type="entry name" value="ARM-like"/>
</dbReference>
<dbReference type="SUPFAM" id="SSF48371">
    <property type="entry name" value="ARM repeat"/>
    <property type="match status" value="2"/>
</dbReference>
<dbReference type="InterPro" id="IPR016024">
    <property type="entry name" value="ARM-type_fold"/>
</dbReference>
<reference evidence="4" key="1">
    <citation type="journal article" date="2019" name="Nat. Commun.">
        <title>Expansion of phycobilisome linker gene families in mesophilic red algae.</title>
        <authorList>
            <person name="Lee J."/>
            <person name="Kim D."/>
            <person name="Bhattacharya D."/>
            <person name="Yoon H.S."/>
        </authorList>
    </citation>
    <scope>NUCLEOTIDE SEQUENCE [LARGE SCALE GENOMIC DNA]</scope>
    <source>
        <strain evidence="4">CCMP 1328</strain>
    </source>
</reference>
<accession>A0A5J4YS20</accession>
<feature type="compositionally biased region" description="Low complexity" evidence="1">
    <location>
        <begin position="1"/>
        <end position="16"/>
    </location>
</feature>
<dbReference type="InterPro" id="IPR001623">
    <property type="entry name" value="DnaJ_domain"/>
</dbReference>
<dbReference type="PROSITE" id="PS00636">
    <property type="entry name" value="DNAJ_1"/>
    <property type="match status" value="1"/>
</dbReference>
<dbReference type="InterPro" id="IPR004155">
    <property type="entry name" value="PBS_lyase_HEAT"/>
</dbReference>
<dbReference type="SMART" id="SM00271">
    <property type="entry name" value="DnaJ"/>
    <property type="match status" value="1"/>
</dbReference>
<feature type="region of interest" description="Disordered" evidence="1">
    <location>
        <begin position="1"/>
        <end position="23"/>
    </location>
</feature>
<comment type="caution">
    <text evidence="3">The sequence shown here is derived from an EMBL/GenBank/DDBJ whole genome shotgun (WGS) entry which is preliminary data.</text>
</comment>
<dbReference type="SUPFAM" id="SSF46565">
    <property type="entry name" value="Chaperone J-domain"/>
    <property type="match status" value="1"/>
</dbReference>
<name>A0A5J4YS20_PORPP</name>
<evidence type="ECO:0000313" key="3">
    <source>
        <dbReference type="EMBL" id="KAA8493632.1"/>
    </source>
</evidence>
<dbReference type="Proteomes" id="UP000324585">
    <property type="component" value="Unassembled WGS sequence"/>
</dbReference>
<protein>
    <submittedName>
        <fullName evidence="3">Phycocyanobilin lyase subunit alpha</fullName>
    </submittedName>
</protein>
<gene>
    <name evidence="3" type="ORF">FVE85_4769</name>
</gene>
<dbReference type="Pfam" id="PF00226">
    <property type="entry name" value="DnaJ"/>
    <property type="match status" value="1"/>
</dbReference>
<dbReference type="OrthoDB" id="10250354at2759"/>
<dbReference type="InterPro" id="IPR052276">
    <property type="entry name" value="Diphthamide-biosynth_chaperone"/>
</dbReference>
<keyword evidence="3" id="KW-0456">Lyase</keyword>
<dbReference type="PROSITE" id="PS50076">
    <property type="entry name" value="DNAJ_2"/>
    <property type="match status" value="1"/>
</dbReference>